<dbReference type="InterPro" id="IPR036134">
    <property type="entry name" value="Crypto/Photolyase_FAD-like_sf"/>
</dbReference>
<evidence type="ECO:0000313" key="2">
    <source>
        <dbReference type="Proteomes" id="UP000287766"/>
    </source>
</evidence>
<keyword evidence="1" id="KW-0456">Lyase</keyword>
<sequence>MGDQLHAGHSWYKSTQDERLFVLMEMRQETDYVVHHRQKILAFFSAMRHFADALTTAGHRVLYLQLDAPDNTQSLTENLNWIVEQTTAKDVHLQQPDEYRVDQQLQQWAETANCAVHWHDSEHFLTQRDVLDRWFSGKSNTIMEHFYRRMRKETGYLMTVDGKPEGGQWNYDKENREKLPRDHDIPQPLCFANDVSVIDTMLERCEVKTMGHAEPRKLIWPVTRSQARELLSFFIENMLIHFGRYQDAMTTDGWSLYHARVSFALNTKMITPREVVDKAIEYWRSHQDTVSLAQIEGFVRQIIGWREYVRAIYWQRMPDYESVNHFNHNRELPDFYWTANTKMACLQHSINQSLDYAYAHHIQRLMVTGNFALLIGAHPDFVDRWYLGIYIDALQWVELPNTRGMSQYADGGVLATKPYISSGSYIQKMSHYCNDCHYQVQRKVGEKACPFNSLYWHFIDRHFDELSRNPRMALITKQWEKRADADKKELIQQANHYLESLEDL</sequence>
<dbReference type="Gene3D" id="1.10.579.10">
    <property type="entry name" value="DNA Cyclobutane Dipyrimidine Photolyase, subunit A, domain 3"/>
    <property type="match status" value="1"/>
</dbReference>
<protein>
    <submittedName>
        <fullName evidence="1">Cryptochrome/photolyase family protein</fullName>
    </submittedName>
</protein>
<comment type="caution">
    <text evidence="1">The sequence shown here is derived from an EMBL/GenBank/DDBJ whole genome shotgun (WGS) entry which is preliminary data.</text>
</comment>
<dbReference type="InterPro" id="IPR007357">
    <property type="entry name" value="PhrB-like"/>
</dbReference>
<dbReference type="AlphaFoldDB" id="A0A7Z6ZVQ1"/>
<dbReference type="Proteomes" id="UP000287766">
    <property type="component" value="Unassembled WGS sequence"/>
</dbReference>
<dbReference type="InterPro" id="IPR014729">
    <property type="entry name" value="Rossmann-like_a/b/a_fold"/>
</dbReference>
<dbReference type="PANTHER" id="PTHR38657:SF1">
    <property type="entry name" value="SLR1343 PROTEIN"/>
    <property type="match status" value="1"/>
</dbReference>
<dbReference type="SUPFAM" id="SSF48173">
    <property type="entry name" value="Cryptochrome/photolyase FAD-binding domain"/>
    <property type="match status" value="1"/>
</dbReference>
<accession>A0A7Z6ZVQ1</accession>
<keyword evidence="2" id="KW-1185">Reference proteome</keyword>
<proteinExistence type="predicted"/>
<organism evidence="1 2">
    <name type="scientific">Pseudidiomarina aestuarii</name>
    <dbReference type="NCBI Taxonomy" id="624146"/>
    <lineage>
        <taxon>Bacteria</taxon>
        <taxon>Pseudomonadati</taxon>
        <taxon>Pseudomonadota</taxon>
        <taxon>Gammaproteobacteria</taxon>
        <taxon>Alteromonadales</taxon>
        <taxon>Idiomarinaceae</taxon>
        <taxon>Pseudidiomarina</taxon>
    </lineage>
</organism>
<dbReference type="Gene3D" id="1.10.10.1710">
    <property type="entry name" value="Deoxyribodipyrimidine photolyase-related"/>
    <property type="match status" value="1"/>
</dbReference>
<dbReference type="Gene3D" id="3.40.50.620">
    <property type="entry name" value="HUPs"/>
    <property type="match status" value="1"/>
</dbReference>
<dbReference type="Pfam" id="PF04244">
    <property type="entry name" value="DPRP"/>
    <property type="match status" value="1"/>
</dbReference>
<gene>
    <name evidence="1" type="ORF">CWE22_00060</name>
</gene>
<reference evidence="2" key="1">
    <citation type="journal article" date="2018" name="Front. Microbiol.">
        <title>Genome-Based Analysis Reveals the Taxonomy and Diversity of the Family Idiomarinaceae.</title>
        <authorList>
            <person name="Liu Y."/>
            <person name="Lai Q."/>
            <person name="Shao Z."/>
        </authorList>
    </citation>
    <scope>NUCLEOTIDE SEQUENCE [LARGE SCALE GENOMIC DNA]</scope>
    <source>
        <strain evidence="2">KYW314</strain>
    </source>
</reference>
<dbReference type="InterPro" id="IPR052551">
    <property type="entry name" value="UV-DNA_repair_photolyase"/>
</dbReference>
<dbReference type="EMBL" id="PIPR01000001">
    <property type="protein sequence ID" value="RUO42237.1"/>
    <property type="molecule type" value="Genomic_DNA"/>
</dbReference>
<dbReference type="PANTHER" id="PTHR38657">
    <property type="entry name" value="SLR1343 PROTEIN"/>
    <property type="match status" value="1"/>
</dbReference>
<dbReference type="Gene3D" id="1.25.40.80">
    <property type="match status" value="1"/>
</dbReference>
<dbReference type="GO" id="GO:0016829">
    <property type="term" value="F:lyase activity"/>
    <property type="evidence" value="ECO:0007669"/>
    <property type="project" value="UniProtKB-KW"/>
</dbReference>
<evidence type="ECO:0000313" key="1">
    <source>
        <dbReference type="EMBL" id="RUO42237.1"/>
    </source>
</evidence>
<name>A0A7Z6ZVQ1_9GAMM</name>